<name>A0A7Z0GN91_9MICC</name>
<dbReference type="PANTHER" id="PTHR10192:SF5">
    <property type="entry name" value="GEPHYRIN"/>
    <property type="match status" value="1"/>
</dbReference>
<dbReference type="InterPro" id="IPR036135">
    <property type="entry name" value="MoeA_linker/N_sf"/>
</dbReference>
<dbReference type="Gene3D" id="3.90.105.10">
    <property type="entry name" value="Molybdopterin biosynthesis moea protein, domain 2"/>
    <property type="match status" value="1"/>
</dbReference>
<keyword evidence="5 7" id="KW-0501">Molybdenum cofactor biosynthesis</keyword>
<dbReference type="Proteomes" id="UP000535437">
    <property type="component" value="Unassembled WGS sequence"/>
</dbReference>
<dbReference type="Gene3D" id="3.40.980.10">
    <property type="entry name" value="MoaB/Mog-like domain"/>
    <property type="match status" value="1"/>
</dbReference>
<reference evidence="10 11" key="1">
    <citation type="submission" date="2020-07" db="EMBL/GenBank/DDBJ databases">
        <title>Sequencing the genomes of 1000 actinobacteria strains.</title>
        <authorList>
            <person name="Klenk H.-P."/>
        </authorList>
    </citation>
    <scope>NUCLEOTIDE SEQUENCE [LARGE SCALE GENOMIC DNA]</scope>
    <source>
        <strain evidence="10 11">DSM 15475</strain>
    </source>
</reference>
<dbReference type="InterPro" id="IPR005110">
    <property type="entry name" value="MoeA_linker/N"/>
</dbReference>
<feature type="region of interest" description="Disordered" evidence="8">
    <location>
        <begin position="411"/>
        <end position="431"/>
    </location>
</feature>
<dbReference type="GO" id="GO:0061599">
    <property type="term" value="F:molybdopterin molybdotransferase activity"/>
    <property type="evidence" value="ECO:0007669"/>
    <property type="project" value="UniProtKB-UniRule"/>
</dbReference>
<feature type="region of interest" description="Disordered" evidence="8">
    <location>
        <begin position="1"/>
        <end position="21"/>
    </location>
</feature>
<dbReference type="InterPro" id="IPR036425">
    <property type="entry name" value="MoaB/Mog-like_dom_sf"/>
</dbReference>
<gene>
    <name evidence="10" type="ORF">HNR09_002550</name>
</gene>
<organism evidence="10 11">
    <name type="scientific">Nesterenkonia xinjiangensis</name>
    <dbReference type="NCBI Taxonomy" id="225327"/>
    <lineage>
        <taxon>Bacteria</taxon>
        <taxon>Bacillati</taxon>
        <taxon>Actinomycetota</taxon>
        <taxon>Actinomycetes</taxon>
        <taxon>Micrococcales</taxon>
        <taxon>Micrococcaceae</taxon>
        <taxon>Nesterenkonia</taxon>
    </lineage>
</organism>
<comment type="similarity">
    <text evidence="3 7">Belongs to the MoeA family.</text>
</comment>
<evidence type="ECO:0000256" key="3">
    <source>
        <dbReference type="ARBA" id="ARBA00010763"/>
    </source>
</evidence>
<evidence type="ECO:0000256" key="4">
    <source>
        <dbReference type="ARBA" id="ARBA00022505"/>
    </source>
</evidence>
<dbReference type="Pfam" id="PF03453">
    <property type="entry name" value="MoeA_N"/>
    <property type="match status" value="1"/>
</dbReference>
<dbReference type="NCBIfam" id="NF045515">
    <property type="entry name" value="Glp_gephyrin"/>
    <property type="match status" value="1"/>
</dbReference>
<feature type="compositionally biased region" description="Pro residues" evidence="8">
    <location>
        <begin position="1"/>
        <end position="10"/>
    </location>
</feature>
<dbReference type="SMART" id="SM00852">
    <property type="entry name" value="MoCF_biosynth"/>
    <property type="match status" value="1"/>
</dbReference>
<dbReference type="Gene3D" id="2.170.190.11">
    <property type="entry name" value="Molybdopterin biosynthesis moea protein, domain 3"/>
    <property type="match status" value="1"/>
</dbReference>
<keyword evidence="7" id="KW-0460">Magnesium</keyword>
<dbReference type="GO" id="GO:0006777">
    <property type="term" value="P:Mo-molybdopterin cofactor biosynthetic process"/>
    <property type="evidence" value="ECO:0007669"/>
    <property type="project" value="UniProtKB-UniRule"/>
</dbReference>
<accession>A0A7Z0GN91</accession>
<dbReference type="InterPro" id="IPR036688">
    <property type="entry name" value="MoeA_C_domain_IV_sf"/>
</dbReference>
<dbReference type="EMBL" id="JACCFY010000001">
    <property type="protein sequence ID" value="NYJ79139.1"/>
    <property type="molecule type" value="Genomic_DNA"/>
</dbReference>
<dbReference type="SUPFAM" id="SSF63882">
    <property type="entry name" value="MoeA N-terminal region -like"/>
    <property type="match status" value="1"/>
</dbReference>
<dbReference type="GO" id="GO:0046872">
    <property type="term" value="F:metal ion binding"/>
    <property type="evidence" value="ECO:0007669"/>
    <property type="project" value="UniProtKB-UniRule"/>
</dbReference>
<proteinExistence type="inferred from homology"/>
<evidence type="ECO:0000256" key="6">
    <source>
        <dbReference type="ARBA" id="ARBA00047317"/>
    </source>
</evidence>
<dbReference type="AlphaFoldDB" id="A0A7Z0GN91"/>
<protein>
    <recommendedName>
        <fullName evidence="7">Molybdopterin molybdenumtransferase</fullName>
        <ecNumber evidence="7">2.10.1.1</ecNumber>
    </recommendedName>
</protein>
<dbReference type="InterPro" id="IPR038987">
    <property type="entry name" value="MoeA-like"/>
</dbReference>
<evidence type="ECO:0000259" key="9">
    <source>
        <dbReference type="SMART" id="SM00852"/>
    </source>
</evidence>
<dbReference type="EC" id="2.10.1.1" evidence="7"/>
<dbReference type="SUPFAM" id="SSF63867">
    <property type="entry name" value="MoeA C-terminal domain-like"/>
    <property type="match status" value="1"/>
</dbReference>
<dbReference type="SUPFAM" id="SSF53218">
    <property type="entry name" value="Molybdenum cofactor biosynthesis proteins"/>
    <property type="match status" value="1"/>
</dbReference>
<evidence type="ECO:0000256" key="5">
    <source>
        <dbReference type="ARBA" id="ARBA00023150"/>
    </source>
</evidence>
<comment type="function">
    <text evidence="1 7">Catalyzes the insertion of molybdate into adenylated molybdopterin with the concomitant release of AMP.</text>
</comment>
<keyword evidence="4 7" id="KW-0500">Molybdenum</keyword>
<evidence type="ECO:0000256" key="8">
    <source>
        <dbReference type="SAM" id="MobiDB-lite"/>
    </source>
</evidence>
<dbReference type="PANTHER" id="PTHR10192">
    <property type="entry name" value="MOLYBDOPTERIN BIOSYNTHESIS PROTEIN"/>
    <property type="match status" value="1"/>
</dbReference>
<evidence type="ECO:0000313" key="11">
    <source>
        <dbReference type="Proteomes" id="UP000535437"/>
    </source>
</evidence>
<evidence type="ECO:0000256" key="7">
    <source>
        <dbReference type="RuleBase" id="RU365090"/>
    </source>
</evidence>
<dbReference type="Pfam" id="PF00994">
    <property type="entry name" value="MoCF_biosynth"/>
    <property type="match status" value="1"/>
</dbReference>
<comment type="pathway">
    <text evidence="2 7">Cofactor biosynthesis; molybdopterin biosynthesis.</text>
</comment>
<dbReference type="InterPro" id="IPR005111">
    <property type="entry name" value="MoeA_C_domain_IV"/>
</dbReference>
<feature type="domain" description="MoaB/Mog" evidence="9">
    <location>
        <begin position="230"/>
        <end position="374"/>
    </location>
</feature>
<keyword evidence="11" id="KW-1185">Reference proteome</keyword>
<keyword evidence="7 10" id="KW-0808">Transferase</keyword>
<dbReference type="Gene3D" id="2.40.340.10">
    <property type="entry name" value="MoeA, C-terminal, domain IV"/>
    <property type="match status" value="1"/>
</dbReference>
<dbReference type="UniPathway" id="UPA00344"/>
<dbReference type="Pfam" id="PF03454">
    <property type="entry name" value="MoeA_C"/>
    <property type="match status" value="1"/>
</dbReference>
<sequence>MAPAPAPSPSVPATRRTSVPEHVERLRGLLAEALEDPARPRTERRRVTDSGLVGRVAAVDVEAPGPLPSFDNSQMDGFAVRTEDLRTQARGAAGESTLPLAGVVPAGAAAPELPPGAVLAVMTGAPIPEGADCVVPVERTTAGRFEQILPARPAPGVAEDAGDASPAQVTFTGLTEEDLQPGRFIRRTGSDVQAGDRVLSVGDVLTPSVLGLLAALGLPDVRIRPRARALVLSTGDEVRQPGSPLQPGQLYDADTPLLIAALESFGVDVQAASATADDVEIFTDVVWALLAEHDPQLLVTAGGISAGAFEVVRQGLASRGVEFGSVAQQPGGPQGWGLIPAQGRQPAVAVICLPGNPVSCAVSLETLVRPALAELDAACPPPHRLTVRLEEAVDSKPGVTQYRRAVFTAPEAEAAASDPEQGQPVPEVRLVGGPSSHLLGHLARADVLLELHEEDTHVEAGAEREALLLTGRTLP</sequence>
<comment type="caution">
    <text evidence="10">The sequence shown here is derived from an EMBL/GenBank/DDBJ whole genome shotgun (WGS) entry which is preliminary data.</text>
</comment>
<dbReference type="GO" id="GO:0005829">
    <property type="term" value="C:cytosol"/>
    <property type="evidence" value="ECO:0007669"/>
    <property type="project" value="TreeGrafter"/>
</dbReference>
<comment type="catalytic activity">
    <reaction evidence="6">
        <text>adenylyl-molybdopterin + molybdate = Mo-molybdopterin + AMP + H(+)</text>
        <dbReference type="Rhea" id="RHEA:35047"/>
        <dbReference type="ChEBI" id="CHEBI:15378"/>
        <dbReference type="ChEBI" id="CHEBI:36264"/>
        <dbReference type="ChEBI" id="CHEBI:62727"/>
        <dbReference type="ChEBI" id="CHEBI:71302"/>
        <dbReference type="ChEBI" id="CHEBI:456215"/>
        <dbReference type="EC" id="2.10.1.1"/>
    </reaction>
</comment>
<evidence type="ECO:0000256" key="1">
    <source>
        <dbReference type="ARBA" id="ARBA00002901"/>
    </source>
</evidence>
<dbReference type="InterPro" id="IPR001453">
    <property type="entry name" value="MoaB/Mog_dom"/>
</dbReference>
<evidence type="ECO:0000256" key="2">
    <source>
        <dbReference type="ARBA" id="ARBA00005046"/>
    </source>
</evidence>
<keyword evidence="7" id="KW-0479">Metal-binding</keyword>
<evidence type="ECO:0000313" key="10">
    <source>
        <dbReference type="EMBL" id="NYJ79139.1"/>
    </source>
</evidence>
<comment type="cofactor">
    <cofactor evidence="7">
        <name>Mg(2+)</name>
        <dbReference type="ChEBI" id="CHEBI:18420"/>
    </cofactor>
</comment>
<dbReference type="CDD" id="cd00887">
    <property type="entry name" value="MoeA"/>
    <property type="match status" value="1"/>
</dbReference>
<dbReference type="RefSeq" id="WP_179542402.1">
    <property type="nucleotide sequence ID" value="NZ_BAAALL010000001.1"/>
</dbReference>